<evidence type="ECO:0000313" key="1">
    <source>
        <dbReference type="EMBL" id="MFC5885061.1"/>
    </source>
</evidence>
<proteinExistence type="predicted"/>
<dbReference type="EMBL" id="JBHSOD010000007">
    <property type="protein sequence ID" value="MFC5885061.1"/>
    <property type="molecule type" value="Genomic_DNA"/>
</dbReference>
<dbReference type="Proteomes" id="UP001596067">
    <property type="component" value="Unassembled WGS sequence"/>
</dbReference>
<dbReference type="SUPFAM" id="SSF54909">
    <property type="entry name" value="Dimeric alpha+beta barrel"/>
    <property type="match status" value="1"/>
</dbReference>
<reference evidence="2" key="1">
    <citation type="journal article" date="2019" name="Int. J. Syst. Evol. Microbiol.">
        <title>The Global Catalogue of Microorganisms (GCM) 10K type strain sequencing project: providing services to taxonomists for standard genome sequencing and annotation.</title>
        <authorList>
            <consortium name="The Broad Institute Genomics Platform"/>
            <consortium name="The Broad Institute Genome Sequencing Center for Infectious Disease"/>
            <person name="Wu L."/>
            <person name="Ma J."/>
        </authorList>
    </citation>
    <scope>NUCLEOTIDE SEQUENCE [LARGE SCALE GENOMIC DNA]</scope>
    <source>
        <strain evidence="2">CGMCC 4.1469</strain>
    </source>
</reference>
<comment type="caution">
    <text evidence="1">The sequence shown here is derived from an EMBL/GenBank/DDBJ whole genome shotgun (WGS) entry which is preliminary data.</text>
</comment>
<keyword evidence="1" id="KW-0560">Oxidoreductase</keyword>
<name>A0ABW1ESL5_9ACTN</name>
<organism evidence="1 2">
    <name type="scientific">Kitasatospora aburaviensis</name>
    <dbReference type="NCBI Taxonomy" id="67265"/>
    <lineage>
        <taxon>Bacteria</taxon>
        <taxon>Bacillati</taxon>
        <taxon>Actinomycetota</taxon>
        <taxon>Actinomycetes</taxon>
        <taxon>Kitasatosporales</taxon>
        <taxon>Streptomycetaceae</taxon>
        <taxon>Kitasatospora</taxon>
    </lineage>
</organism>
<sequence length="200" mass="21217">MYVRTGYFTGDPSTIDQALDGLRAEAVGLLSAQPGYRGYGLFADRERGVILMGSWWDTAQHERDSAERLRQRRDELLAPFATTTAVEVLEATVVTPPAPVGPGAGFRLVRFDFEPDRGDELAEGFRAGALPALQGMDGFVSAALLLNRAVGRGSVGVVFADRAALAASRGPQAAARAKAAASGAVVRSLEELDVVLLERS</sequence>
<dbReference type="GO" id="GO:0004497">
    <property type="term" value="F:monooxygenase activity"/>
    <property type="evidence" value="ECO:0007669"/>
    <property type="project" value="UniProtKB-KW"/>
</dbReference>
<accession>A0ABW1ESL5</accession>
<protein>
    <submittedName>
        <fullName evidence="1">Antibiotic biosynthesis monooxygenase</fullName>
    </submittedName>
</protein>
<evidence type="ECO:0000313" key="2">
    <source>
        <dbReference type="Proteomes" id="UP001596067"/>
    </source>
</evidence>
<keyword evidence="2" id="KW-1185">Reference proteome</keyword>
<keyword evidence="1" id="KW-0503">Monooxygenase</keyword>
<dbReference type="InterPro" id="IPR011008">
    <property type="entry name" value="Dimeric_a/b-barrel"/>
</dbReference>
<gene>
    <name evidence="1" type="ORF">ACFP0N_08740</name>
</gene>
<dbReference type="RefSeq" id="WP_313762918.1">
    <property type="nucleotide sequence ID" value="NZ_BAAAVH010000039.1"/>
</dbReference>